<sequence length="461" mass="51161">MGCERKPLGIALALALLLGLAHGDVVQFIFGDSLSDVGNNNYLTKSLARAALPWYGIDFGSGMPNGRFCNGRTVADIIGDKMGLPRPPAFLDPSVDETVIAKSGLNYASGGGGILNETSSLFIQRFSLYKQIELFQGTQAFMREKIGRAAADKLFGEAYYVVAMGANDFINNYLLPVYSDSWTYNGETFVQYMVTTLEAQLRLLHGLGARRIQRFSLYKQIELFQGTQAFMREKIGRAAARLLQRSSTACQESTNKLALSFHQQAADADVHPALHALQGPQQRLLQRSSTACQESTNKYFSKKKESTNKLALSFNKQAGAVIKQLAASLPNATFQFGDVYDYFQDTIDRPYMHGFNKSHAPCCTLGKIQRFSLYKQIELFQGTQASRREKTGRAAADKLFGEAYYMVAMGANDFINNYLLPVHSDSWTYNGETFVKYMVTTLEAQLRLLHRLGRAESPSSG</sequence>
<dbReference type="GO" id="GO:0016042">
    <property type="term" value="P:lipid catabolic process"/>
    <property type="evidence" value="ECO:0007669"/>
    <property type="project" value="UniProtKB-KW"/>
</dbReference>
<reference evidence="8" key="1">
    <citation type="submission" date="2015-06" db="UniProtKB">
        <authorList>
            <consortium name="EnsemblPlants"/>
        </authorList>
    </citation>
    <scope>IDENTIFICATION</scope>
</reference>
<dbReference type="InterPro" id="IPR036514">
    <property type="entry name" value="SGNH_hydro_sf"/>
</dbReference>
<comment type="similarity">
    <text evidence="2">Belongs to the 'GDSL' lipolytic enzyme family.</text>
</comment>
<name>N1R2S6_AEGTA</name>
<organism evidence="8">
    <name type="scientific">Aegilops tauschii</name>
    <name type="common">Tausch's goatgrass</name>
    <name type="synonym">Aegilops squarrosa</name>
    <dbReference type="NCBI Taxonomy" id="37682"/>
    <lineage>
        <taxon>Eukaryota</taxon>
        <taxon>Viridiplantae</taxon>
        <taxon>Streptophyta</taxon>
        <taxon>Embryophyta</taxon>
        <taxon>Tracheophyta</taxon>
        <taxon>Spermatophyta</taxon>
        <taxon>Magnoliopsida</taxon>
        <taxon>Liliopsida</taxon>
        <taxon>Poales</taxon>
        <taxon>Poaceae</taxon>
        <taxon>BOP clade</taxon>
        <taxon>Pooideae</taxon>
        <taxon>Triticodae</taxon>
        <taxon>Triticeae</taxon>
        <taxon>Triticinae</taxon>
        <taxon>Aegilops</taxon>
    </lineage>
</organism>
<keyword evidence="6" id="KW-0442">Lipid degradation</keyword>
<protein>
    <submittedName>
        <fullName evidence="8">GDSL esterase/lipase</fullName>
    </submittedName>
</protein>
<dbReference type="Gene3D" id="3.40.50.1110">
    <property type="entry name" value="SGNH hydrolase"/>
    <property type="match status" value="2"/>
</dbReference>
<dbReference type="InterPro" id="IPR051238">
    <property type="entry name" value="GDSL_esterase/lipase"/>
</dbReference>
<evidence type="ECO:0000256" key="1">
    <source>
        <dbReference type="ARBA" id="ARBA00004613"/>
    </source>
</evidence>
<dbReference type="PANTHER" id="PTHR45650:SF16">
    <property type="entry name" value="OS02G0732800 PROTEIN"/>
    <property type="match status" value="1"/>
</dbReference>
<dbReference type="InterPro" id="IPR001087">
    <property type="entry name" value="GDSL"/>
</dbReference>
<dbReference type="GO" id="GO:0005576">
    <property type="term" value="C:extracellular region"/>
    <property type="evidence" value="ECO:0007669"/>
    <property type="project" value="UniProtKB-SubCell"/>
</dbReference>
<dbReference type="AlphaFoldDB" id="N1R2S6"/>
<evidence type="ECO:0000256" key="5">
    <source>
        <dbReference type="ARBA" id="ARBA00022801"/>
    </source>
</evidence>
<evidence type="ECO:0000256" key="3">
    <source>
        <dbReference type="ARBA" id="ARBA00022525"/>
    </source>
</evidence>
<keyword evidence="7" id="KW-0443">Lipid metabolism</keyword>
<accession>N1R2S6</accession>
<evidence type="ECO:0000256" key="7">
    <source>
        <dbReference type="ARBA" id="ARBA00023098"/>
    </source>
</evidence>
<proteinExistence type="inferred from homology"/>
<evidence type="ECO:0000256" key="4">
    <source>
        <dbReference type="ARBA" id="ARBA00022729"/>
    </source>
</evidence>
<dbReference type="EnsemblPlants" id="EMT13995">
    <property type="protein sequence ID" value="EMT13995"/>
    <property type="gene ID" value="F775_20619"/>
</dbReference>
<evidence type="ECO:0000256" key="6">
    <source>
        <dbReference type="ARBA" id="ARBA00022963"/>
    </source>
</evidence>
<keyword evidence="3" id="KW-0964">Secreted</keyword>
<comment type="subcellular location">
    <subcellularLocation>
        <location evidence="1">Secreted</location>
    </subcellularLocation>
</comment>
<evidence type="ECO:0000313" key="8">
    <source>
        <dbReference type="EnsemblPlants" id="EMT13995"/>
    </source>
</evidence>
<evidence type="ECO:0000256" key="2">
    <source>
        <dbReference type="ARBA" id="ARBA00008668"/>
    </source>
</evidence>
<keyword evidence="4" id="KW-0732">Signal</keyword>
<dbReference type="Pfam" id="PF00657">
    <property type="entry name" value="Lipase_GDSL"/>
    <property type="match status" value="1"/>
</dbReference>
<dbReference type="PANTHER" id="PTHR45650">
    <property type="entry name" value="GDSL-LIKE LIPASE/ACYLHYDROLASE-RELATED"/>
    <property type="match status" value="1"/>
</dbReference>
<keyword evidence="5" id="KW-0378">Hydrolase</keyword>
<dbReference type="GO" id="GO:0016788">
    <property type="term" value="F:hydrolase activity, acting on ester bonds"/>
    <property type="evidence" value="ECO:0007669"/>
    <property type="project" value="InterPro"/>
</dbReference>